<evidence type="ECO:0000313" key="3">
    <source>
        <dbReference type="Proteomes" id="UP000325161"/>
    </source>
</evidence>
<reference evidence="2 3" key="1">
    <citation type="submission" date="2019-08" db="EMBL/GenBank/DDBJ databases">
        <title>Amphibian skin-associated Pigmentiphaga: genome sequence and occurrence across geography and hosts.</title>
        <authorList>
            <person name="Bletz M.C."/>
            <person name="Bunk B."/>
            <person name="Sproeer C."/>
            <person name="Biwer P."/>
            <person name="Reiter S."/>
            <person name="Rabemananjara F.C.E."/>
            <person name="Schulz S."/>
            <person name="Overmann J."/>
            <person name="Vences M."/>
        </authorList>
    </citation>
    <scope>NUCLEOTIDE SEQUENCE [LARGE SCALE GENOMIC DNA]</scope>
    <source>
        <strain evidence="2 3">Mada1488</strain>
    </source>
</reference>
<name>A0A5C0AZF3_9BURK</name>
<organism evidence="2 3">
    <name type="scientific">Pigmentiphaga aceris</name>
    <dbReference type="NCBI Taxonomy" id="1940612"/>
    <lineage>
        <taxon>Bacteria</taxon>
        <taxon>Pseudomonadati</taxon>
        <taxon>Pseudomonadota</taxon>
        <taxon>Betaproteobacteria</taxon>
        <taxon>Burkholderiales</taxon>
        <taxon>Alcaligenaceae</taxon>
        <taxon>Pigmentiphaga</taxon>
    </lineage>
</organism>
<keyword evidence="1" id="KW-0812">Transmembrane</keyword>
<keyword evidence="1" id="KW-0472">Membrane</keyword>
<evidence type="ECO:0000313" key="2">
    <source>
        <dbReference type="EMBL" id="QEI07819.1"/>
    </source>
</evidence>
<sequence length="158" mass="16532">MPNILDWLHGHGDRFRRVAHVVEGFLLLVLIAGGGGLAGYSAALRADDVLALQRADHQAEIGRLQATTDALLNSKEDQLAWMSVRLEELTASANTAARTSESAAKTSVRASRQAAAAAQVAGATAAAVSSRPNVPESAREALNAAIERTNRAIAEGQP</sequence>
<evidence type="ECO:0000256" key="1">
    <source>
        <dbReference type="SAM" id="Phobius"/>
    </source>
</evidence>
<dbReference type="EMBL" id="CP043046">
    <property type="protein sequence ID" value="QEI07819.1"/>
    <property type="molecule type" value="Genomic_DNA"/>
</dbReference>
<dbReference type="AlphaFoldDB" id="A0A5C0AZF3"/>
<feature type="transmembrane region" description="Helical" evidence="1">
    <location>
        <begin position="24"/>
        <end position="44"/>
    </location>
</feature>
<keyword evidence="3" id="KW-1185">Reference proteome</keyword>
<keyword evidence="1" id="KW-1133">Transmembrane helix</keyword>
<dbReference type="RefSeq" id="WP_148816866.1">
    <property type="nucleotide sequence ID" value="NZ_CP043046.1"/>
</dbReference>
<proteinExistence type="predicted"/>
<gene>
    <name evidence="2" type="ORF">FXN63_19745</name>
</gene>
<accession>A0A5C0AZF3</accession>
<protein>
    <submittedName>
        <fullName evidence="2">Uncharacterized protein</fullName>
    </submittedName>
</protein>
<dbReference type="Proteomes" id="UP000325161">
    <property type="component" value="Chromosome"/>
</dbReference>
<dbReference type="KEGG" id="pacr:FXN63_19745"/>